<keyword evidence="1" id="KW-0472">Membrane</keyword>
<proteinExistence type="predicted"/>
<dbReference type="EMBL" id="FNJL01000009">
    <property type="protein sequence ID" value="SDP23966.1"/>
    <property type="molecule type" value="Genomic_DNA"/>
</dbReference>
<evidence type="ECO:0000313" key="3">
    <source>
        <dbReference type="Proteomes" id="UP000199317"/>
    </source>
</evidence>
<sequence>MLADLTPFLLHWAITAFALWVASHVFKGLRFGSTGALVVAALLLGLANAVVRPLLVVLTLPLTLLTFGLFLLVINALVLMLVGKLVHGFHIDGFWTAFWASIFMALLSLLLGSFVLGGSPEFTIQRGPAAGPFWL</sequence>
<name>A0A1H0R4I0_9BURK</name>
<gene>
    <name evidence="2" type="ORF">SAMN04489708_109125</name>
</gene>
<keyword evidence="1" id="KW-1133">Transmembrane helix</keyword>
<dbReference type="RefSeq" id="WP_092834004.1">
    <property type="nucleotide sequence ID" value="NZ_CP028290.1"/>
</dbReference>
<keyword evidence="3" id="KW-1185">Reference proteome</keyword>
<dbReference type="PANTHER" id="PTHR37309">
    <property type="entry name" value="SLR0284 PROTEIN"/>
    <property type="match status" value="1"/>
</dbReference>
<keyword evidence="1" id="KW-0812">Transmembrane</keyword>
<evidence type="ECO:0000256" key="1">
    <source>
        <dbReference type="SAM" id="Phobius"/>
    </source>
</evidence>
<feature type="transmembrane region" description="Helical" evidence="1">
    <location>
        <begin position="33"/>
        <end position="51"/>
    </location>
</feature>
<organism evidence="2 3">
    <name type="scientific">Paracidovorax cattleyae</name>
    <dbReference type="NCBI Taxonomy" id="80868"/>
    <lineage>
        <taxon>Bacteria</taxon>
        <taxon>Pseudomonadati</taxon>
        <taxon>Pseudomonadota</taxon>
        <taxon>Betaproteobacteria</taxon>
        <taxon>Burkholderiales</taxon>
        <taxon>Comamonadaceae</taxon>
        <taxon>Paracidovorax</taxon>
    </lineage>
</organism>
<protein>
    <submittedName>
        <fullName evidence="2">Putative membrane protein</fullName>
    </submittedName>
</protein>
<reference evidence="3" key="1">
    <citation type="submission" date="2016-10" db="EMBL/GenBank/DDBJ databases">
        <authorList>
            <person name="Varghese N."/>
            <person name="Submissions S."/>
        </authorList>
    </citation>
    <scope>NUCLEOTIDE SEQUENCE [LARGE SCALE GENOMIC DNA]</scope>
    <source>
        <strain evidence="3">DSM 17101</strain>
    </source>
</reference>
<accession>A0A1H0R4I0</accession>
<dbReference type="AlphaFoldDB" id="A0A1H0R4I0"/>
<feature type="transmembrane region" description="Helical" evidence="1">
    <location>
        <begin position="57"/>
        <end position="82"/>
    </location>
</feature>
<feature type="transmembrane region" description="Helical" evidence="1">
    <location>
        <begin position="6"/>
        <end position="26"/>
    </location>
</feature>
<dbReference type="OrthoDB" id="9797048at2"/>
<dbReference type="InterPro" id="IPR007165">
    <property type="entry name" value="Phage_holin_4_2"/>
</dbReference>
<dbReference type="Pfam" id="PF04020">
    <property type="entry name" value="Phage_holin_4_2"/>
    <property type="match status" value="1"/>
</dbReference>
<feature type="transmembrane region" description="Helical" evidence="1">
    <location>
        <begin position="94"/>
        <end position="116"/>
    </location>
</feature>
<dbReference type="Proteomes" id="UP000199317">
    <property type="component" value="Unassembled WGS sequence"/>
</dbReference>
<evidence type="ECO:0000313" key="2">
    <source>
        <dbReference type="EMBL" id="SDP23966.1"/>
    </source>
</evidence>
<dbReference type="PANTHER" id="PTHR37309:SF1">
    <property type="entry name" value="SLR0284 PROTEIN"/>
    <property type="match status" value="1"/>
</dbReference>